<dbReference type="AlphaFoldDB" id="A0A6A3GR80"/>
<sequence length="197" mass="22382">MSSVALSERLRKLKSELKRSGAPMESIDIALLTAILCGLPHTKKQLHQLEHGLRAAFEKAGLRIRYNATEHEQTLDTHLRAAQEPAPTPTLAEAEVWAMGSNQLTHTLLWPRSDFVPLMDKDEDDRTVLDSRLDSTGTPFRAQFTLKSSSSSESLVVRRRVARDRQLEAILRLRAANPEEFRRRHFEMMAIETQEGE</sequence>
<dbReference type="Proteomes" id="UP000435112">
    <property type="component" value="Unassembled WGS sequence"/>
</dbReference>
<comment type="caution">
    <text evidence="1">The sequence shown here is derived from an EMBL/GenBank/DDBJ whole genome shotgun (WGS) entry which is preliminary data.</text>
</comment>
<dbReference type="EMBL" id="QXFU01006920">
    <property type="protein sequence ID" value="KAE8959710.1"/>
    <property type="molecule type" value="Genomic_DNA"/>
</dbReference>
<gene>
    <name evidence="1" type="ORF">PR002_g30450</name>
</gene>
<protein>
    <submittedName>
        <fullName evidence="1">Uncharacterized protein</fullName>
    </submittedName>
</protein>
<name>A0A6A3GR80_9STRA</name>
<proteinExistence type="predicted"/>
<evidence type="ECO:0000313" key="1">
    <source>
        <dbReference type="EMBL" id="KAE8959710.1"/>
    </source>
</evidence>
<accession>A0A6A3GR80</accession>
<evidence type="ECO:0000313" key="2">
    <source>
        <dbReference type="Proteomes" id="UP000435112"/>
    </source>
</evidence>
<dbReference type="OrthoDB" id="10280547at2759"/>
<reference evidence="1 2" key="1">
    <citation type="submission" date="2018-09" db="EMBL/GenBank/DDBJ databases">
        <title>Genomic investigation of the strawberry pathogen Phytophthora fragariae indicates pathogenicity is determined by transcriptional variation in three key races.</title>
        <authorList>
            <person name="Adams T.M."/>
            <person name="Armitage A.D."/>
            <person name="Sobczyk M.K."/>
            <person name="Bates H.J."/>
            <person name="Dunwell J.M."/>
            <person name="Nellist C.F."/>
            <person name="Harrison R.J."/>
        </authorList>
    </citation>
    <scope>NUCLEOTIDE SEQUENCE [LARGE SCALE GENOMIC DNA]</scope>
    <source>
        <strain evidence="1 2">SCRP324</strain>
    </source>
</reference>
<organism evidence="1 2">
    <name type="scientific">Phytophthora rubi</name>
    <dbReference type="NCBI Taxonomy" id="129364"/>
    <lineage>
        <taxon>Eukaryota</taxon>
        <taxon>Sar</taxon>
        <taxon>Stramenopiles</taxon>
        <taxon>Oomycota</taxon>
        <taxon>Peronosporomycetes</taxon>
        <taxon>Peronosporales</taxon>
        <taxon>Peronosporaceae</taxon>
        <taxon>Phytophthora</taxon>
    </lineage>
</organism>